<dbReference type="PANTHER" id="PTHR12419:SF10">
    <property type="entry name" value="DEUBIQUITINASE OTUD6B"/>
    <property type="match status" value="1"/>
</dbReference>
<dbReference type="InterPro" id="IPR038765">
    <property type="entry name" value="Papain-like_cys_pep_sf"/>
</dbReference>
<dbReference type="Pfam" id="PF02338">
    <property type="entry name" value="OTU"/>
    <property type="match status" value="1"/>
</dbReference>
<dbReference type="PROSITE" id="PS50802">
    <property type="entry name" value="OTU"/>
    <property type="match status" value="1"/>
</dbReference>
<feature type="compositionally biased region" description="Basic and acidic residues" evidence="1">
    <location>
        <begin position="83"/>
        <end position="102"/>
    </location>
</feature>
<dbReference type="CDD" id="cd22762">
    <property type="entry name" value="OTU_fungi_OTU2-like"/>
    <property type="match status" value="1"/>
</dbReference>
<evidence type="ECO:0000256" key="1">
    <source>
        <dbReference type="SAM" id="MobiDB-lite"/>
    </source>
</evidence>
<dbReference type="Gene3D" id="3.90.70.80">
    <property type="match status" value="1"/>
</dbReference>
<dbReference type="VEuPathDB" id="FungiDB:CAGL0J01485g"/>
<dbReference type="AlphaFoldDB" id="A0A0W0CRW0"/>
<reference evidence="3 4" key="1">
    <citation type="submission" date="2015-10" db="EMBL/GenBank/DDBJ databases">
        <title>Draft genomes sequences of Candida glabrata isolates 1A, 1B, 2A, 2B, 3A and 3B.</title>
        <authorList>
            <person name="Haavelsrud O.E."/>
            <person name="Gaustad P."/>
        </authorList>
    </citation>
    <scope>NUCLEOTIDE SEQUENCE [LARGE SCALE GENOMIC DNA]</scope>
    <source>
        <strain evidence="3">910700640</strain>
    </source>
</reference>
<sequence length="300" mass="34446">MDAREELLAKHRKEKRDLVNRITGMKKQATKAKRKEVNSKCEQLEQELREKHEQELKELDGEGGDVEEVTPEQLLAQLQVEDDGAKEANEANEAKADKEAKVEPSQQPKKKRNRQKEKLARREAEIARMKEEAKKEAAEQPDLKKIEQDAIWQLCQMKGLVPYDIQPDGHCLFASILDQVKTRHGDPQTEMDVHTLRCLACDYILEHRDEFIPYLFDEATMSLKDIDEYTEEMKSTAKWGGEVEILALSKALDCPISVLMSGQATHTVNETGSKPELKLVYYKHTYALGEHYNSLRDSKI</sequence>
<comment type="caution">
    <text evidence="3">The sequence shown here is derived from an EMBL/GenBank/DDBJ whole genome shotgun (WGS) entry which is preliminary data.</text>
</comment>
<dbReference type="GO" id="GO:0004843">
    <property type="term" value="F:cysteine-type deubiquitinase activity"/>
    <property type="evidence" value="ECO:0007669"/>
    <property type="project" value="TreeGrafter"/>
</dbReference>
<evidence type="ECO:0000313" key="4">
    <source>
        <dbReference type="Proteomes" id="UP000054886"/>
    </source>
</evidence>
<organism evidence="3 4">
    <name type="scientific">Candida glabrata</name>
    <name type="common">Yeast</name>
    <name type="synonym">Torulopsis glabrata</name>
    <dbReference type="NCBI Taxonomy" id="5478"/>
    <lineage>
        <taxon>Eukaryota</taxon>
        <taxon>Fungi</taxon>
        <taxon>Dikarya</taxon>
        <taxon>Ascomycota</taxon>
        <taxon>Saccharomycotina</taxon>
        <taxon>Saccharomycetes</taxon>
        <taxon>Saccharomycetales</taxon>
        <taxon>Saccharomycetaceae</taxon>
        <taxon>Nakaseomyces</taxon>
    </lineage>
</organism>
<dbReference type="InterPro" id="IPR003323">
    <property type="entry name" value="OTU_dom"/>
</dbReference>
<feature type="region of interest" description="Disordered" evidence="1">
    <location>
        <begin position="51"/>
        <end position="70"/>
    </location>
</feature>
<dbReference type="GO" id="GO:0016579">
    <property type="term" value="P:protein deubiquitination"/>
    <property type="evidence" value="ECO:0007669"/>
    <property type="project" value="TreeGrafter"/>
</dbReference>
<dbReference type="VEuPathDB" id="FungiDB:GWK60_J01397"/>
<dbReference type="InterPro" id="IPR049771">
    <property type="entry name" value="OTU2-like_OTU"/>
</dbReference>
<dbReference type="VEuPathDB" id="FungiDB:B1J91_J01485g"/>
<dbReference type="InterPro" id="IPR050704">
    <property type="entry name" value="Peptidase_C85-like"/>
</dbReference>
<feature type="compositionally biased region" description="Basic and acidic residues" evidence="1">
    <location>
        <begin position="51"/>
        <end position="60"/>
    </location>
</feature>
<evidence type="ECO:0000259" key="2">
    <source>
        <dbReference type="PROSITE" id="PS50802"/>
    </source>
</evidence>
<feature type="region of interest" description="Disordered" evidence="1">
    <location>
        <begin position="82"/>
        <end position="120"/>
    </location>
</feature>
<dbReference type="Proteomes" id="UP000054886">
    <property type="component" value="Unassembled WGS sequence"/>
</dbReference>
<evidence type="ECO:0000313" key="3">
    <source>
        <dbReference type="EMBL" id="KTA97540.1"/>
    </source>
</evidence>
<feature type="region of interest" description="Disordered" evidence="1">
    <location>
        <begin position="22"/>
        <end position="41"/>
    </location>
</feature>
<name>A0A0W0CRW0_CANGB</name>
<feature type="compositionally biased region" description="Acidic residues" evidence="1">
    <location>
        <begin position="61"/>
        <end position="70"/>
    </location>
</feature>
<dbReference type="SUPFAM" id="SSF54001">
    <property type="entry name" value="Cysteine proteinases"/>
    <property type="match status" value="1"/>
</dbReference>
<proteinExistence type="predicted"/>
<feature type="domain" description="OTU" evidence="2">
    <location>
        <begin position="160"/>
        <end position="298"/>
    </location>
</feature>
<dbReference type="VEuPathDB" id="FungiDB:GVI51_J01397"/>
<dbReference type="PANTHER" id="PTHR12419">
    <property type="entry name" value="OTU DOMAIN CONTAINING PROTEIN"/>
    <property type="match status" value="1"/>
</dbReference>
<dbReference type="EMBL" id="LLZZ01000159">
    <property type="protein sequence ID" value="KTA97540.1"/>
    <property type="molecule type" value="Genomic_DNA"/>
</dbReference>
<accession>A0A0W0CRW0</accession>
<dbReference type="FunFam" id="3.90.70.80:FF:000022">
    <property type="entry name" value="OTU2p protein"/>
    <property type="match status" value="1"/>
</dbReference>
<gene>
    <name evidence="3" type="ORF">AO440_002856</name>
</gene>
<protein>
    <submittedName>
        <fullName evidence="3">OTU domain-containing protein 2</fullName>
    </submittedName>
</protein>